<proteinExistence type="predicted"/>
<feature type="compositionally biased region" description="Polar residues" evidence="1">
    <location>
        <begin position="145"/>
        <end position="167"/>
    </location>
</feature>
<evidence type="ECO:0000313" key="4">
    <source>
        <dbReference type="Proteomes" id="UP000756921"/>
    </source>
</evidence>
<protein>
    <submittedName>
        <fullName evidence="3">Uncharacterized protein</fullName>
    </submittedName>
</protein>
<organism evidence="3 4">
    <name type="scientific">Paraphaeosphaeria minitans</name>
    <dbReference type="NCBI Taxonomy" id="565426"/>
    <lineage>
        <taxon>Eukaryota</taxon>
        <taxon>Fungi</taxon>
        <taxon>Dikarya</taxon>
        <taxon>Ascomycota</taxon>
        <taxon>Pezizomycotina</taxon>
        <taxon>Dothideomycetes</taxon>
        <taxon>Pleosporomycetidae</taxon>
        <taxon>Pleosporales</taxon>
        <taxon>Massarineae</taxon>
        <taxon>Didymosphaeriaceae</taxon>
        <taxon>Paraphaeosphaeria</taxon>
    </lineage>
</organism>
<reference evidence="3" key="1">
    <citation type="journal article" date="2020" name="Mol. Plant Microbe Interact.">
        <title>Genome Sequence of the Biocontrol Agent Coniothyrium minitans strain Conio (IMI 134523).</title>
        <authorList>
            <person name="Patel D."/>
            <person name="Shittu T.A."/>
            <person name="Baroncelli R."/>
            <person name="Muthumeenakshi S."/>
            <person name="Osborne T.H."/>
            <person name="Janganan T.K."/>
            <person name="Sreenivasaprasad S."/>
        </authorList>
    </citation>
    <scope>NUCLEOTIDE SEQUENCE</scope>
    <source>
        <strain evidence="3">Conio</strain>
    </source>
</reference>
<dbReference type="AlphaFoldDB" id="A0A9P6KJG4"/>
<accession>A0A9P6KJG4</accession>
<keyword evidence="2" id="KW-0732">Signal</keyword>
<dbReference type="EMBL" id="WJXW01000017">
    <property type="protein sequence ID" value="KAF9729353.1"/>
    <property type="molecule type" value="Genomic_DNA"/>
</dbReference>
<feature type="signal peptide" evidence="2">
    <location>
        <begin position="1"/>
        <end position="18"/>
    </location>
</feature>
<sequence>MKIFQLVAAFAVTALTTATSPGPTDEISAHRASLARQVVNDLAARNIKYVPGDVSHYSQILAYYKEALVSRDENHENDPEQAETAGDSCRDWKKKCKKTQCARPWARECEWGCAAKLCKNGPSECRKGGALGPEHCGLQAHERTSSGPSSSLRARQIDQPTNATKTETTADCGQCQDWKRDCQTRCPHPKRPECRWRCLAALCAGRGPPECRGGYICGSPSGCLKKDAAISGSSPAPQPRNDGDGWDEKECNEYTTGCVDSFCRDTIHDGPNCVQTCRNALCRADSKCCKAP</sequence>
<evidence type="ECO:0000256" key="2">
    <source>
        <dbReference type="SAM" id="SignalP"/>
    </source>
</evidence>
<comment type="caution">
    <text evidence="3">The sequence shown here is derived from an EMBL/GenBank/DDBJ whole genome shotgun (WGS) entry which is preliminary data.</text>
</comment>
<dbReference type="OrthoDB" id="3782642at2759"/>
<name>A0A9P6KJG4_9PLEO</name>
<feature type="region of interest" description="Disordered" evidence="1">
    <location>
        <begin position="137"/>
        <end position="167"/>
    </location>
</feature>
<feature type="chain" id="PRO_5040455171" evidence="2">
    <location>
        <begin position="19"/>
        <end position="292"/>
    </location>
</feature>
<evidence type="ECO:0000313" key="3">
    <source>
        <dbReference type="EMBL" id="KAF9729353.1"/>
    </source>
</evidence>
<keyword evidence="4" id="KW-1185">Reference proteome</keyword>
<dbReference type="Proteomes" id="UP000756921">
    <property type="component" value="Unassembled WGS sequence"/>
</dbReference>
<evidence type="ECO:0000256" key="1">
    <source>
        <dbReference type="SAM" id="MobiDB-lite"/>
    </source>
</evidence>
<gene>
    <name evidence="3" type="ORF">PMIN01_13043</name>
</gene>